<keyword evidence="4" id="KW-0472">Membrane</keyword>
<dbReference type="GO" id="GO:0009279">
    <property type="term" value="C:cell outer membrane"/>
    <property type="evidence" value="ECO:0007669"/>
    <property type="project" value="UniProtKB-SubCell"/>
</dbReference>
<sequence>MKNLTFTKYIIGILCSIFFVSCQEEFLEEVNPNEISTASFWKNNADLESGLNAVYNGLANTNLTNLRAGYNRSDLTWPGFGRPNTDDPFYTHSFNDATPDLNRKWEALYVGIFRANQVIENGQRLIDSYSDEEQMAAANVMVAQARFLRGLFYFYLYTTYNDGSVPLIDFVPKSEEEFFQPLTPAEEIRSFYLADLEFAYENLPPTWTENINTGKVDAAAAAAVLGKSYLYEENYEQANVYFEDVLTNGDYGLSLVSNIGLNFSLAGEFNSESILEISYNADFKPELSPYAPQQVSNNYGRLFAPTPHGGFRAVLPSAWINIAYKNDPIDTSDPRNYIEVTSTDANGNEVVSTELRKYSLRTSASIALIDDLSTDYYNEPPYAAVFNNNEPGYWKKHTNWRTVSTEVELGPNNSGINFRLIRLADVYLMSAECLIKGGTDNSGVDAAMELINEVRHRSALQLIGMKGTGQYPEADHDGESYDAQKLMDHLMFVERPLELAMEGHEIRFLDLRRWGIVKERFEDLATRAYYGTNYPYIDDEGLQKNAWGSVLLVGEHPEGLFTYRDYQQAAQNYIPSEHAYYPIPNSETIANPNF</sequence>
<name>A0A1I2KRW8_9FLAO</name>
<comment type="subcellular location">
    <subcellularLocation>
        <location evidence="1">Cell outer membrane</location>
    </subcellularLocation>
</comment>
<dbReference type="SUPFAM" id="SSF48452">
    <property type="entry name" value="TPR-like"/>
    <property type="match status" value="1"/>
</dbReference>
<dbReference type="InterPro" id="IPR011990">
    <property type="entry name" value="TPR-like_helical_dom_sf"/>
</dbReference>
<dbReference type="Pfam" id="PF07980">
    <property type="entry name" value="SusD_RagB"/>
    <property type="match status" value="1"/>
</dbReference>
<evidence type="ECO:0000259" key="6">
    <source>
        <dbReference type="Pfam" id="PF07980"/>
    </source>
</evidence>
<evidence type="ECO:0000313" key="8">
    <source>
        <dbReference type="EMBL" id="SFF67947.1"/>
    </source>
</evidence>
<evidence type="ECO:0000259" key="7">
    <source>
        <dbReference type="Pfam" id="PF14322"/>
    </source>
</evidence>
<dbReference type="EMBL" id="FOOH01000004">
    <property type="protein sequence ID" value="SFF67947.1"/>
    <property type="molecule type" value="Genomic_DNA"/>
</dbReference>
<dbReference type="AlphaFoldDB" id="A0A1I2KRW8"/>
<accession>A0A1I2KRW8</accession>
<dbReference type="Gene3D" id="1.25.40.390">
    <property type="match status" value="1"/>
</dbReference>
<dbReference type="PROSITE" id="PS51257">
    <property type="entry name" value="PROKAR_LIPOPROTEIN"/>
    <property type="match status" value="1"/>
</dbReference>
<proteinExistence type="inferred from homology"/>
<feature type="domain" description="RagB/SusD" evidence="6">
    <location>
        <begin position="272"/>
        <end position="593"/>
    </location>
</feature>
<evidence type="ECO:0000313" key="9">
    <source>
        <dbReference type="Proteomes" id="UP000199116"/>
    </source>
</evidence>
<feature type="domain" description="SusD-like N-terminal" evidence="7">
    <location>
        <begin position="25"/>
        <end position="230"/>
    </location>
</feature>
<protein>
    <submittedName>
        <fullName evidence="8">Starch-binding associating with outer membrane</fullName>
    </submittedName>
</protein>
<dbReference type="Proteomes" id="UP000199116">
    <property type="component" value="Unassembled WGS sequence"/>
</dbReference>
<evidence type="ECO:0000256" key="5">
    <source>
        <dbReference type="ARBA" id="ARBA00023237"/>
    </source>
</evidence>
<comment type="similarity">
    <text evidence="2">Belongs to the SusD family.</text>
</comment>
<dbReference type="Pfam" id="PF14322">
    <property type="entry name" value="SusD-like_3"/>
    <property type="match status" value="1"/>
</dbReference>
<evidence type="ECO:0000256" key="1">
    <source>
        <dbReference type="ARBA" id="ARBA00004442"/>
    </source>
</evidence>
<evidence type="ECO:0000256" key="3">
    <source>
        <dbReference type="ARBA" id="ARBA00022729"/>
    </source>
</evidence>
<evidence type="ECO:0000256" key="4">
    <source>
        <dbReference type="ARBA" id="ARBA00023136"/>
    </source>
</evidence>
<evidence type="ECO:0000256" key="2">
    <source>
        <dbReference type="ARBA" id="ARBA00006275"/>
    </source>
</evidence>
<gene>
    <name evidence="8" type="ORF">SAMN04488033_10439</name>
</gene>
<keyword evidence="3" id="KW-0732">Signal</keyword>
<organism evidence="8 9">
    <name type="scientific">Salegentibacter agarivorans</name>
    <dbReference type="NCBI Taxonomy" id="345907"/>
    <lineage>
        <taxon>Bacteria</taxon>
        <taxon>Pseudomonadati</taxon>
        <taxon>Bacteroidota</taxon>
        <taxon>Flavobacteriia</taxon>
        <taxon>Flavobacteriales</taxon>
        <taxon>Flavobacteriaceae</taxon>
        <taxon>Salegentibacter</taxon>
    </lineage>
</organism>
<keyword evidence="5" id="KW-0998">Cell outer membrane</keyword>
<reference evidence="9" key="1">
    <citation type="submission" date="2016-10" db="EMBL/GenBank/DDBJ databases">
        <authorList>
            <person name="Varghese N."/>
            <person name="Submissions S."/>
        </authorList>
    </citation>
    <scope>NUCLEOTIDE SEQUENCE [LARGE SCALE GENOMIC DNA]</scope>
    <source>
        <strain evidence="9">DSM 23515</strain>
    </source>
</reference>
<keyword evidence="9" id="KW-1185">Reference proteome</keyword>
<dbReference type="InterPro" id="IPR033985">
    <property type="entry name" value="SusD-like_N"/>
</dbReference>
<dbReference type="InterPro" id="IPR012944">
    <property type="entry name" value="SusD_RagB_dom"/>
</dbReference>